<dbReference type="GO" id="GO:0008270">
    <property type="term" value="F:zinc ion binding"/>
    <property type="evidence" value="ECO:0007669"/>
    <property type="project" value="UniProtKB-KW"/>
</dbReference>
<evidence type="ECO:0000259" key="7">
    <source>
        <dbReference type="PROSITE" id="PS50115"/>
    </source>
</evidence>
<feature type="region of interest" description="Disordered" evidence="6">
    <location>
        <begin position="165"/>
        <end position="219"/>
    </location>
</feature>
<dbReference type="CTD" id="26286"/>
<feature type="compositionally biased region" description="Basic and acidic residues" evidence="6">
    <location>
        <begin position="259"/>
        <end position="276"/>
    </location>
</feature>
<evidence type="ECO:0000256" key="5">
    <source>
        <dbReference type="PROSITE-ProRule" id="PRU00288"/>
    </source>
</evidence>
<dbReference type="Pfam" id="PF01412">
    <property type="entry name" value="ArfGap"/>
    <property type="match status" value="1"/>
</dbReference>
<dbReference type="AlphaFoldDB" id="A0A6J3KAA4"/>
<dbReference type="PANTHER" id="PTHR45686:SF4">
    <property type="entry name" value="ADP-RIBOSYLATION FACTOR GTPASE ACTIVATING PROTEIN 3, ISOFORM H"/>
    <property type="match status" value="1"/>
</dbReference>
<evidence type="ECO:0000313" key="9">
    <source>
        <dbReference type="RefSeq" id="XP_033348979.1"/>
    </source>
</evidence>
<feature type="domain" description="Arf-GAP" evidence="7">
    <location>
        <begin position="12"/>
        <end position="129"/>
    </location>
</feature>
<feature type="region of interest" description="Disordered" evidence="6">
    <location>
        <begin position="259"/>
        <end position="279"/>
    </location>
</feature>
<dbReference type="FunFam" id="1.10.220.150:FF:000004">
    <property type="entry name" value="Putative ADP-ribosylation factor GTPase-activating protein 2"/>
    <property type="match status" value="1"/>
</dbReference>
<dbReference type="InterPro" id="IPR001164">
    <property type="entry name" value="ArfGAP_dom"/>
</dbReference>
<evidence type="ECO:0000256" key="3">
    <source>
        <dbReference type="ARBA" id="ARBA00022771"/>
    </source>
</evidence>
<proteinExistence type="predicted"/>
<dbReference type="PRINTS" id="PR00405">
    <property type="entry name" value="REVINTRACTNG"/>
</dbReference>
<dbReference type="Proteomes" id="UP000504631">
    <property type="component" value="Unplaced"/>
</dbReference>
<organism evidence="8 9">
    <name type="scientific">Bombus vosnesenskii</name>
    <dbReference type="NCBI Taxonomy" id="207650"/>
    <lineage>
        <taxon>Eukaryota</taxon>
        <taxon>Metazoa</taxon>
        <taxon>Ecdysozoa</taxon>
        <taxon>Arthropoda</taxon>
        <taxon>Hexapoda</taxon>
        <taxon>Insecta</taxon>
        <taxon>Pterygota</taxon>
        <taxon>Neoptera</taxon>
        <taxon>Endopterygota</taxon>
        <taxon>Hymenoptera</taxon>
        <taxon>Apocrita</taxon>
        <taxon>Aculeata</taxon>
        <taxon>Apoidea</taxon>
        <taxon>Anthophila</taxon>
        <taxon>Apidae</taxon>
        <taxon>Bombus</taxon>
        <taxon>Pyrobombus</taxon>
    </lineage>
</organism>
<dbReference type="SMART" id="SM00105">
    <property type="entry name" value="ArfGap"/>
    <property type="match status" value="1"/>
</dbReference>
<protein>
    <submittedName>
        <fullName evidence="9">ADP-ribosylation factor GTPase-activating protein 2 isoform X2</fullName>
    </submittedName>
</protein>
<dbReference type="RefSeq" id="XP_033348979.1">
    <property type="nucleotide sequence ID" value="XM_033493088.1"/>
</dbReference>
<name>A0A6J3KAA4_9HYME</name>
<dbReference type="GO" id="GO:0048205">
    <property type="term" value="P:COPI coating of Golgi vesicle"/>
    <property type="evidence" value="ECO:0007669"/>
    <property type="project" value="TreeGrafter"/>
</dbReference>
<keyword evidence="8" id="KW-1185">Reference proteome</keyword>
<feature type="compositionally biased region" description="Basic and acidic residues" evidence="6">
    <location>
        <begin position="185"/>
        <end position="195"/>
    </location>
</feature>
<dbReference type="Gene3D" id="1.10.220.150">
    <property type="entry name" value="Arf GTPase activating protein"/>
    <property type="match status" value="1"/>
</dbReference>
<sequence length="535" mass="59375">MADPAPSKSDIEEIFKRLRAIPTNKTCFDCNAKNPAWSSVTYGVFLCIDCSAVHRGLGVHLTFVRSTQLDTNWTWLQLRNMQLGGNANARKYFAQHNCTTTDAQQKYNSRAAMQYREKLAQASAQAMRRYGTKLHLDDDPTSTSEEQGEVDFFKEHETAEIYHQSSVYPEGNSVPASNSVSINDTEDKNNQKDSLEAAANSLGPTVKLSDSTSNLVSERKPTIGVRQVPNKRSGLGKKTGGLGAQRVKTNFDELEKSVAEANKEPQEKDQRENTKEEQDEIATRLAYRYEKNLSEQAKKIEQRTKQLDPSKATQAERLGMGFNTRSGASHSALGDMRTIMQETSSRTITASEPRPRDIDVERDPFTNLDEFYVVLQSITPYSSNTNNKSRNEEVIVIAEPEPPKRVVPLSKPNNSKNDVKTMVEGEAQKKFGSAKAISSDQYFQDNKDDDSWERKNNLRRFEGSSSISSADYFGTGSSTVTSPTSSLSIRLSGGRTGVDLDDVRESVRQGVNKVAGRISSLANAAVSSLQDRYGL</sequence>
<dbReference type="CDD" id="cd08831">
    <property type="entry name" value="ArfGap_ArfGap2_3_like"/>
    <property type="match status" value="1"/>
</dbReference>
<reference evidence="9" key="1">
    <citation type="submission" date="2025-08" db="UniProtKB">
        <authorList>
            <consortium name="RefSeq"/>
        </authorList>
    </citation>
    <scope>IDENTIFICATION</scope>
    <source>
        <tissue evidence="9">Muscle</tissue>
    </source>
</reference>
<dbReference type="GO" id="GO:0000139">
    <property type="term" value="C:Golgi membrane"/>
    <property type="evidence" value="ECO:0007669"/>
    <property type="project" value="GOC"/>
</dbReference>
<dbReference type="GO" id="GO:0005096">
    <property type="term" value="F:GTPase activator activity"/>
    <property type="evidence" value="ECO:0007669"/>
    <property type="project" value="UniProtKB-KW"/>
</dbReference>
<evidence type="ECO:0000256" key="1">
    <source>
        <dbReference type="ARBA" id="ARBA00022468"/>
    </source>
</evidence>
<evidence type="ECO:0000256" key="2">
    <source>
        <dbReference type="ARBA" id="ARBA00022723"/>
    </source>
</evidence>
<gene>
    <name evidence="9" type="primary">LOC117233115</name>
</gene>
<keyword evidence="3 5" id="KW-0863">Zinc-finger</keyword>
<dbReference type="PROSITE" id="PS50115">
    <property type="entry name" value="ARFGAP"/>
    <property type="match status" value="1"/>
</dbReference>
<accession>A0A6J3KAA4</accession>
<evidence type="ECO:0000256" key="6">
    <source>
        <dbReference type="SAM" id="MobiDB-lite"/>
    </source>
</evidence>
<feature type="compositionally biased region" description="Polar residues" evidence="6">
    <location>
        <begin position="174"/>
        <end position="183"/>
    </location>
</feature>
<evidence type="ECO:0000313" key="8">
    <source>
        <dbReference type="Proteomes" id="UP000504631"/>
    </source>
</evidence>
<keyword evidence="4" id="KW-0862">Zinc</keyword>
<keyword evidence="2" id="KW-0479">Metal-binding</keyword>
<dbReference type="InterPro" id="IPR037278">
    <property type="entry name" value="ARFGAP/RecO"/>
</dbReference>
<evidence type="ECO:0000256" key="4">
    <source>
        <dbReference type="ARBA" id="ARBA00022833"/>
    </source>
</evidence>
<dbReference type="GeneID" id="117233115"/>
<dbReference type="SUPFAM" id="SSF57863">
    <property type="entry name" value="ArfGap/RecO-like zinc finger"/>
    <property type="match status" value="1"/>
</dbReference>
<keyword evidence="1" id="KW-0343">GTPase activation</keyword>
<dbReference type="InterPro" id="IPR038508">
    <property type="entry name" value="ArfGAP_dom_sf"/>
</dbReference>
<dbReference type="PANTHER" id="PTHR45686">
    <property type="entry name" value="ADP-RIBOSYLATION FACTOR GTPASE ACTIVATING PROTEIN 3, ISOFORM H-RELATED"/>
    <property type="match status" value="1"/>
</dbReference>